<sequence>MSEELVENEIAQEQAFVDRVQVQLVKSAKAAQELAREGHGRGRLGHEGGLVERDAMVFQAAKRIAQLDAAHEGLVFGRLDLRTELDAAPRYIGRIGLRDEQRDSLLIDWRAPAAAVFYQATAAEPQGVVRRRVLRSTGPTVIGVEDELLDAEAETDLPIVGEGALMAQLSRARDRSMHSIVATIQAEQDKAIRAPGKGVVSISGGPGTGKTVVALHRAAFLLYTDRRRYEGGGVLVVGPSGVFMRYIERVLPSLGETAVALRSLGEVVDGVKASRHDEPAVADVKGSARMAELMRRTARQQAPGSPQEFRVFWRDDTIVLDRGTLGRLRRQLMSQGRRNRQLPRVATTLLDAMWRQVRGERGRDRGREAFNDDMLGNQAFVEFAVAWWPPLDAPQVLGWLRDPELLARVGEGLVSPEDQRLLAKSWSGDGSLSVEDVPLLDELRYALGDVPARTEEDHDLDDHIGGDLQELTTAAEREYAPSGRAWAPPTHRIEDDGYAHVLVDEAQDLTPMQWRMVGRRGRGASWTIVGDPAQSSWPVPAESAEARAAALEGKELHEFHLSTNYRNSSEIYAYAAAYAERVGLDADLPTAVRSTGIDPKVVTGSADLESATREAVREVADQVAGTVGIVVPVARRSEVNAWLASWPEFADDAPGARAAVDSAVAPSGEDRVVVLTGLDTKGLEFDGIVVVDPQQIEDESVTGRATLYVVLTRATQLLTTVS</sequence>
<evidence type="ECO:0000256" key="2">
    <source>
        <dbReference type="ARBA" id="ARBA00022801"/>
    </source>
</evidence>
<evidence type="ECO:0000256" key="1">
    <source>
        <dbReference type="ARBA" id="ARBA00022741"/>
    </source>
</evidence>
<dbReference type="PANTHER" id="PTHR11070:SF45">
    <property type="entry name" value="DNA 3'-5' HELICASE"/>
    <property type="match status" value="1"/>
</dbReference>
<evidence type="ECO:0000313" key="7">
    <source>
        <dbReference type="EMBL" id="MBA8805824.1"/>
    </source>
</evidence>
<keyword evidence="1 5" id="KW-0547">Nucleotide-binding</keyword>
<dbReference type="Pfam" id="PF00580">
    <property type="entry name" value="UvrD-helicase"/>
    <property type="match status" value="1"/>
</dbReference>
<dbReference type="Gene3D" id="3.40.50.300">
    <property type="entry name" value="P-loop containing nucleotide triphosphate hydrolases"/>
    <property type="match status" value="3"/>
</dbReference>
<dbReference type="EMBL" id="JACGXA010000003">
    <property type="protein sequence ID" value="MBA8805824.1"/>
    <property type="molecule type" value="Genomic_DNA"/>
</dbReference>
<dbReference type="RefSeq" id="WP_220481947.1">
    <property type="nucleotide sequence ID" value="NZ_JACGXA010000003.1"/>
</dbReference>
<dbReference type="GO" id="GO:0016787">
    <property type="term" value="F:hydrolase activity"/>
    <property type="evidence" value="ECO:0007669"/>
    <property type="project" value="UniProtKB-UniRule"/>
</dbReference>
<evidence type="ECO:0000256" key="3">
    <source>
        <dbReference type="ARBA" id="ARBA00022806"/>
    </source>
</evidence>
<keyword evidence="4 5" id="KW-0067">ATP-binding</keyword>
<dbReference type="GO" id="GO:0043138">
    <property type="term" value="F:3'-5' DNA helicase activity"/>
    <property type="evidence" value="ECO:0007669"/>
    <property type="project" value="TreeGrafter"/>
</dbReference>
<keyword evidence="2 5" id="KW-0378">Hydrolase</keyword>
<comment type="caution">
    <text evidence="7">The sequence shown here is derived from an EMBL/GenBank/DDBJ whole genome shotgun (WGS) entry which is preliminary data.</text>
</comment>
<evidence type="ECO:0000313" key="8">
    <source>
        <dbReference type="Proteomes" id="UP000580910"/>
    </source>
</evidence>
<evidence type="ECO:0000259" key="6">
    <source>
        <dbReference type="PROSITE" id="PS51198"/>
    </source>
</evidence>
<dbReference type="GO" id="GO:0000725">
    <property type="term" value="P:recombinational repair"/>
    <property type="evidence" value="ECO:0007669"/>
    <property type="project" value="TreeGrafter"/>
</dbReference>
<gene>
    <name evidence="7" type="ORF">FB382_004169</name>
</gene>
<dbReference type="GO" id="GO:0003677">
    <property type="term" value="F:DNA binding"/>
    <property type="evidence" value="ECO:0007669"/>
    <property type="project" value="InterPro"/>
</dbReference>
<evidence type="ECO:0000256" key="5">
    <source>
        <dbReference type="PROSITE-ProRule" id="PRU00560"/>
    </source>
</evidence>
<dbReference type="Proteomes" id="UP000580910">
    <property type="component" value="Unassembled WGS sequence"/>
</dbReference>
<evidence type="ECO:0000256" key="4">
    <source>
        <dbReference type="ARBA" id="ARBA00022840"/>
    </source>
</evidence>
<dbReference type="AlphaFoldDB" id="A0A7W3J464"/>
<dbReference type="PROSITE" id="PS51198">
    <property type="entry name" value="UVRD_HELICASE_ATP_BIND"/>
    <property type="match status" value="1"/>
</dbReference>
<dbReference type="InterPro" id="IPR014016">
    <property type="entry name" value="UvrD-like_ATP-bd"/>
</dbReference>
<dbReference type="InterPro" id="IPR000212">
    <property type="entry name" value="DNA_helicase_UvrD/REP"/>
</dbReference>
<dbReference type="PANTHER" id="PTHR11070">
    <property type="entry name" value="UVRD / RECB / PCRA DNA HELICASE FAMILY MEMBER"/>
    <property type="match status" value="1"/>
</dbReference>
<name>A0A7W3J464_9ACTN</name>
<feature type="binding site" evidence="5">
    <location>
        <begin position="204"/>
        <end position="211"/>
    </location>
    <ligand>
        <name>ATP</name>
        <dbReference type="ChEBI" id="CHEBI:30616"/>
    </ligand>
</feature>
<organism evidence="7 8">
    <name type="scientific">Nocardioides ginsengisegetis</name>
    <dbReference type="NCBI Taxonomy" id="661491"/>
    <lineage>
        <taxon>Bacteria</taxon>
        <taxon>Bacillati</taxon>
        <taxon>Actinomycetota</taxon>
        <taxon>Actinomycetes</taxon>
        <taxon>Propionibacteriales</taxon>
        <taxon>Nocardioidaceae</taxon>
        <taxon>Nocardioides</taxon>
    </lineage>
</organism>
<dbReference type="GO" id="GO:0005829">
    <property type="term" value="C:cytosol"/>
    <property type="evidence" value="ECO:0007669"/>
    <property type="project" value="TreeGrafter"/>
</dbReference>
<feature type="domain" description="UvrD-like helicase ATP-binding" evidence="6">
    <location>
        <begin position="183"/>
        <end position="568"/>
    </location>
</feature>
<keyword evidence="3 5" id="KW-0347">Helicase</keyword>
<reference evidence="7 8" key="1">
    <citation type="submission" date="2020-07" db="EMBL/GenBank/DDBJ databases">
        <title>Sequencing the genomes of 1000 actinobacteria strains.</title>
        <authorList>
            <person name="Klenk H.-P."/>
        </authorList>
    </citation>
    <scope>NUCLEOTIDE SEQUENCE [LARGE SCALE GENOMIC DNA]</scope>
    <source>
        <strain evidence="7 8">DSM 21349</strain>
    </source>
</reference>
<dbReference type="SUPFAM" id="SSF52540">
    <property type="entry name" value="P-loop containing nucleoside triphosphate hydrolases"/>
    <property type="match status" value="1"/>
</dbReference>
<protein>
    <submittedName>
        <fullName evidence="7">DNA helicase IV</fullName>
    </submittedName>
</protein>
<dbReference type="InterPro" id="IPR027417">
    <property type="entry name" value="P-loop_NTPase"/>
</dbReference>
<proteinExistence type="predicted"/>
<accession>A0A7W3J464</accession>
<keyword evidence="8" id="KW-1185">Reference proteome</keyword>
<dbReference type="GO" id="GO:0005524">
    <property type="term" value="F:ATP binding"/>
    <property type="evidence" value="ECO:0007669"/>
    <property type="project" value="UniProtKB-UniRule"/>
</dbReference>